<sequence length="133" mass="14725">MPPEPVVLKKPALDPPDAVDAPPPTFNPFQWSKVDLLRWGSILGNIVFGWNVGTVRSVPPRAMNLLYRTQTVGRNQRGSRPENAWTADAPGAPPAPDPFVAYVDSLLQSVIGNNAAHRARYTQKNQFRKLNIE</sequence>
<dbReference type="RefSeq" id="XP_016608625.1">
    <property type="nucleotide sequence ID" value="XM_016751965.1"/>
</dbReference>
<organism evidence="2 3">
    <name type="scientific">Spizellomyces punctatus (strain DAOM BR117)</name>
    <dbReference type="NCBI Taxonomy" id="645134"/>
    <lineage>
        <taxon>Eukaryota</taxon>
        <taxon>Fungi</taxon>
        <taxon>Fungi incertae sedis</taxon>
        <taxon>Chytridiomycota</taxon>
        <taxon>Chytridiomycota incertae sedis</taxon>
        <taxon>Chytridiomycetes</taxon>
        <taxon>Spizellomycetales</taxon>
        <taxon>Spizellomycetaceae</taxon>
        <taxon>Spizellomyces</taxon>
    </lineage>
</organism>
<dbReference type="EMBL" id="KQ257455">
    <property type="protein sequence ID" value="KND00586.1"/>
    <property type="molecule type" value="Genomic_DNA"/>
</dbReference>
<evidence type="ECO:0000256" key="1">
    <source>
        <dbReference type="SAM" id="MobiDB-lite"/>
    </source>
</evidence>
<gene>
    <name evidence="2" type="ORF">SPPG_03710</name>
</gene>
<dbReference type="GeneID" id="27687208"/>
<proteinExistence type="predicted"/>
<dbReference type="AlphaFoldDB" id="A0A0L0HGL6"/>
<dbReference type="Proteomes" id="UP000053201">
    <property type="component" value="Unassembled WGS sequence"/>
</dbReference>
<accession>A0A0L0HGL6</accession>
<feature type="region of interest" description="Disordered" evidence="1">
    <location>
        <begin position="1"/>
        <end position="21"/>
    </location>
</feature>
<feature type="region of interest" description="Disordered" evidence="1">
    <location>
        <begin position="72"/>
        <end position="92"/>
    </location>
</feature>
<evidence type="ECO:0000313" key="2">
    <source>
        <dbReference type="EMBL" id="KND00586.1"/>
    </source>
</evidence>
<dbReference type="InParanoid" id="A0A0L0HGL6"/>
<protein>
    <submittedName>
        <fullName evidence="2">Uncharacterized protein</fullName>
    </submittedName>
</protein>
<keyword evidence="3" id="KW-1185">Reference proteome</keyword>
<dbReference type="VEuPathDB" id="FungiDB:SPPG_03710"/>
<name>A0A0L0HGL6_SPIPD</name>
<evidence type="ECO:0000313" key="3">
    <source>
        <dbReference type="Proteomes" id="UP000053201"/>
    </source>
</evidence>
<reference evidence="2 3" key="1">
    <citation type="submission" date="2009-08" db="EMBL/GenBank/DDBJ databases">
        <title>The Genome Sequence of Spizellomyces punctatus strain DAOM BR117.</title>
        <authorList>
            <consortium name="The Broad Institute Genome Sequencing Platform"/>
            <person name="Russ C."/>
            <person name="Cuomo C."/>
            <person name="Shea T."/>
            <person name="Young S.K."/>
            <person name="Zeng Q."/>
            <person name="Koehrsen M."/>
            <person name="Haas B."/>
            <person name="Borodovsky M."/>
            <person name="Guigo R."/>
            <person name="Alvarado L."/>
            <person name="Berlin A."/>
            <person name="Bochicchio J."/>
            <person name="Borenstein D."/>
            <person name="Chapman S."/>
            <person name="Chen Z."/>
            <person name="Engels R."/>
            <person name="Freedman E."/>
            <person name="Gellesch M."/>
            <person name="Goldberg J."/>
            <person name="Griggs A."/>
            <person name="Gujja S."/>
            <person name="Heiman D."/>
            <person name="Hepburn T."/>
            <person name="Howarth C."/>
            <person name="Jen D."/>
            <person name="Larson L."/>
            <person name="Lewis B."/>
            <person name="Mehta T."/>
            <person name="Park D."/>
            <person name="Pearson M."/>
            <person name="Roberts A."/>
            <person name="Saif S."/>
            <person name="Shenoy N."/>
            <person name="Sisk P."/>
            <person name="Stolte C."/>
            <person name="Sykes S."/>
            <person name="Thomson T."/>
            <person name="Walk T."/>
            <person name="White J."/>
            <person name="Yandava C."/>
            <person name="Burger G."/>
            <person name="Gray M.W."/>
            <person name="Holland P.W.H."/>
            <person name="King N."/>
            <person name="Lang F.B.F."/>
            <person name="Roger A.J."/>
            <person name="Ruiz-Trillo I."/>
            <person name="Lander E."/>
            <person name="Nusbaum C."/>
        </authorList>
    </citation>
    <scope>NUCLEOTIDE SEQUENCE [LARGE SCALE GENOMIC DNA]</scope>
    <source>
        <strain evidence="2 3">DAOM BR117</strain>
    </source>
</reference>